<dbReference type="PANTHER" id="PTHR36844:SF1">
    <property type="entry name" value="PROTEASE PRSW"/>
    <property type="match status" value="1"/>
</dbReference>
<keyword evidence="1" id="KW-1133">Transmembrane helix</keyword>
<feature type="transmembrane region" description="Helical" evidence="1">
    <location>
        <begin position="200"/>
        <end position="218"/>
    </location>
</feature>
<dbReference type="GO" id="GO:0008233">
    <property type="term" value="F:peptidase activity"/>
    <property type="evidence" value="ECO:0007669"/>
    <property type="project" value="UniProtKB-KW"/>
</dbReference>
<dbReference type="Pfam" id="PF13367">
    <property type="entry name" value="PrsW-protease"/>
    <property type="match status" value="1"/>
</dbReference>
<dbReference type="RefSeq" id="WP_349296344.1">
    <property type="nucleotide sequence ID" value="NZ_JBEDNQ010000001.1"/>
</dbReference>
<name>A0ABV1K473_9PSEU</name>
<keyword evidence="2" id="KW-0645">Protease</keyword>
<gene>
    <name evidence="2" type="ORF">WIS52_02135</name>
</gene>
<feature type="transmembrane region" description="Helical" evidence="1">
    <location>
        <begin position="172"/>
        <end position="193"/>
    </location>
</feature>
<feature type="transmembrane region" description="Helical" evidence="1">
    <location>
        <begin position="130"/>
        <end position="152"/>
    </location>
</feature>
<dbReference type="EMBL" id="JBEDNQ010000001">
    <property type="protein sequence ID" value="MEQ3549257.1"/>
    <property type="molecule type" value="Genomic_DNA"/>
</dbReference>
<protein>
    <submittedName>
        <fullName evidence="2">PrsW family glutamic-type intramembrane protease</fullName>
        <ecNumber evidence="2">3.4.-.-</ecNumber>
    </submittedName>
</protein>
<reference evidence="2 3" key="1">
    <citation type="submission" date="2024-03" db="EMBL/GenBank/DDBJ databases">
        <title>Draft genome sequence of Pseudonocardia nematodicida JCM 31783.</title>
        <authorList>
            <person name="Butdee W."/>
            <person name="Duangmal K."/>
        </authorList>
    </citation>
    <scope>NUCLEOTIDE SEQUENCE [LARGE SCALE GENOMIC DNA]</scope>
    <source>
        <strain evidence="2 3">JCM 31783</strain>
    </source>
</reference>
<dbReference type="EC" id="3.4.-.-" evidence="2"/>
<organism evidence="2 3">
    <name type="scientific">Pseudonocardia nematodicida</name>
    <dbReference type="NCBI Taxonomy" id="1206997"/>
    <lineage>
        <taxon>Bacteria</taxon>
        <taxon>Bacillati</taxon>
        <taxon>Actinomycetota</taxon>
        <taxon>Actinomycetes</taxon>
        <taxon>Pseudonocardiales</taxon>
        <taxon>Pseudonocardiaceae</taxon>
        <taxon>Pseudonocardia</taxon>
    </lineage>
</organism>
<sequence length="260" mass="27032">MLRRWVWLVVLVVGVGLFEMVRQALLVTRNPNLVPSLILLGAAVAPAAFVTFVLGRRLDYSLRSGTIGLIAFLGGVVGVVTAGVLEYDAQAELGALPMVGVALIEESAKLLAPLAVLLFTLRHTHPADGLLVGVASGAGFAALETMGYGFVVTLRSGGDLSEIGEVLLLRGLLSPAAHMAWTGLTAAALWHAVRHRTGSAAAGAVVVFIVAVTLHTVWDGLGGLVVYGILAVISLGLLTWTAHRLVRRPDATVSLSPSGL</sequence>
<keyword evidence="1" id="KW-0812">Transmembrane</keyword>
<dbReference type="InterPro" id="IPR026898">
    <property type="entry name" value="PrsW"/>
</dbReference>
<keyword evidence="1" id="KW-0472">Membrane</keyword>
<comment type="caution">
    <text evidence="2">The sequence shown here is derived from an EMBL/GenBank/DDBJ whole genome shotgun (WGS) entry which is preliminary data.</text>
</comment>
<feature type="transmembrane region" description="Helical" evidence="1">
    <location>
        <begin position="224"/>
        <end position="242"/>
    </location>
</feature>
<feature type="transmembrane region" description="Helical" evidence="1">
    <location>
        <begin position="66"/>
        <end position="85"/>
    </location>
</feature>
<dbReference type="Proteomes" id="UP001494902">
    <property type="component" value="Unassembled WGS sequence"/>
</dbReference>
<proteinExistence type="predicted"/>
<evidence type="ECO:0000313" key="3">
    <source>
        <dbReference type="Proteomes" id="UP001494902"/>
    </source>
</evidence>
<evidence type="ECO:0000256" key="1">
    <source>
        <dbReference type="SAM" id="Phobius"/>
    </source>
</evidence>
<keyword evidence="2" id="KW-0378">Hydrolase</keyword>
<feature type="transmembrane region" description="Helical" evidence="1">
    <location>
        <begin position="33"/>
        <end position="54"/>
    </location>
</feature>
<keyword evidence="3" id="KW-1185">Reference proteome</keyword>
<feature type="transmembrane region" description="Helical" evidence="1">
    <location>
        <begin position="97"/>
        <end position="118"/>
    </location>
</feature>
<evidence type="ECO:0000313" key="2">
    <source>
        <dbReference type="EMBL" id="MEQ3549257.1"/>
    </source>
</evidence>
<dbReference type="GO" id="GO:0006508">
    <property type="term" value="P:proteolysis"/>
    <property type="evidence" value="ECO:0007669"/>
    <property type="project" value="UniProtKB-KW"/>
</dbReference>
<accession>A0ABV1K473</accession>
<dbReference type="PANTHER" id="PTHR36844">
    <property type="entry name" value="PROTEASE PRSW"/>
    <property type="match status" value="1"/>
</dbReference>